<gene>
    <name evidence="3" type="ORF">FYJ35_11425</name>
</gene>
<keyword evidence="2" id="KW-1133">Transmembrane helix</keyword>
<evidence type="ECO:0000313" key="4">
    <source>
        <dbReference type="Proteomes" id="UP000481852"/>
    </source>
</evidence>
<name>A0A6L5X9D3_9FIRM</name>
<evidence type="ECO:0000256" key="2">
    <source>
        <dbReference type="SAM" id="Phobius"/>
    </source>
</evidence>
<feature type="compositionally biased region" description="Basic and acidic residues" evidence="1">
    <location>
        <begin position="151"/>
        <end position="169"/>
    </location>
</feature>
<feature type="transmembrane region" description="Helical" evidence="2">
    <location>
        <begin position="124"/>
        <end position="142"/>
    </location>
</feature>
<sequence length="214" mass="23488">MAGVMKQKTDEKERLTREEEFRIDQRIRIGVILGAALILAYLAYCAVKKIQIGVVYYVIVGAFIVLYWLFSDVIALKLKHGFAGRTAAQKSAYLKMAAVDLVGVIGLGMFLVSGVGDSRNNGNSGSSSLIGAVIYLVCFMTAKRLRLQYEKEPSADDETKAAEDKRDEMSPLPTAADREKRQVTTAERLAALNRQAQDACEPEEQSSSAGKEDD</sequence>
<organism evidence="3 4">
    <name type="scientific">Porcincola intestinalis</name>
    <dbReference type="NCBI Taxonomy" id="2606632"/>
    <lineage>
        <taxon>Bacteria</taxon>
        <taxon>Bacillati</taxon>
        <taxon>Bacillota</taxon>
        <taxon>Clostridia</taxon>
        <taxon>Lachnospirales</taxon>
        <taxon>Lachnospiraceae</taxon>
        <taxon>Porcincola</taxon>
    </lineage>
</organism>
<evidence type="ECO:0000313" key="3">
    <source>
        <dbReference type="EMBL" id="MSS15636.1"/>
    </source>
</evidence>
<feature type="transmembrane region" description="Helical" evidence="2">
    <location>
        <begin position="92"/>
        <end position="112"/>
    </location>
</feature>
<proteinExistence type="predicted"/>
<dbReference type="Proteomes" id="UP000481852">
    <property type="component" value="Unassembled WGS sequence"/>
</dbReference>
<feature type="compositionally biased region" description="Polar residues" evidence="1">
    <location>
        <begin position="205"/>
        <end position="214"/>
    </location>
</feature>
<protein>
    <submittedName>
        <fullName evidence="3">Uncharacterized protein</fullName>
    </submittedName>
</protein>
<reference evidence="3 4" key="1">
    <citation type="submission" date="2019-08" db="EMBL/GenBank/DDBJ databases">
        <title>In-depth cultivation of the pig gut microbiome towards novel bacterial diversity and tailored functional studies.</title>
        <authorList>
            <person name="Wylensek D."/>
            <person name="Hitch T.C.A."/>
            <person name="Clavel T."/>
        </authorList>
    </citation>
    <scope>NUCLEOTIDE SEQUENCE [LARGE SCALE GENOMIC DNA]</scope>
    <source>
        <strain evidence="3 4">Oil+RF-744-WCA-WT-11</strain>
    </source>
</reference>
<dbReference type="RefSeq" id="WP_154526684.1">
    <property type="nucleotide sequence ID" value="NZ_VULZ01000013.1"/>
</dbReference>
<feature type="transmembrane region" description="Helical" evidence="2">
    <location>
        <begin position="50"/>
        <end position="71"/>
    </location>
</feature>
<keyword evidence="2" id="KW-0812">Transmembrane</keyword>
<accession>A0A6L5X9D3</accession>
<comment type="caution">
    <text evidence="3">The sequence shown here is derived from an EMBL/GenBank/DDBJ whole genome shotgun (WGS) entry which is preliminary data.</text>
</comment>
<dbReference type="AlphaFoldDB" id="A0A6L5X9D3"/>
<keyword evidence="2" id="KW-0472">Membrane</keyword>
<evidence type="ECO:0000256" key="1">
    <source>
        <dbReference type="SAM" id="MobiDB-lite"/>
    </source>
</evidence>
<feature type="transmembrane region" description="Helical" evidence="2">
    <location>
        <begin position="27"/>
        <end position="44"/>
    </location>
</feature>
<dbReference type="EMBL" id="VULZ01000013">
    <property type="protein sequence ID" value="MSS15636.1"/>
    <property type="molecule type" value="Genomic_DNA"/>
</dbReference>
<feature type="region of interest" description="Disordered" evidence="1">
    <location>
        <begin position="151"/>
        <end position="214"/>
    </location>
</feature>
<keyword evidence="4" id="KW-1185">Reference proteome</keyword>